<dbReference type="OrthoDB" id="9814612at2"/>
<dbReference type="EMBL" id="DF967972">
    <property type="protein sequence ID" value="GAP13955.1"/>
    <property type="molecule type" value="Genomic_DNA"/>
</dbReference>
<evidence type="ECO:0000259" key="1">
    <source>
        <dbReference type="Pfam" id="PF00534"/>
    </source>
</evidence>
<keyword evidence="3" id="KW-0808">Transferase</keyword>
<dbReference type="STRING" id="360412.LARV_01714"/>
<evidence type="ECO:0000259" key="2">
    <source>
        <dbReference type="Pfam" id="PF13439"/>
    </source>
</evidence>
<feature type="domain" description="Glycosyl transferase family 1" evidence="1">
    <location>
        <begin position="227"/>
        <end position="386"/>
    </location>
</feature>
<dbReference type="PANTHER" id="PTHR45947">
    <property type="entry name" value="SULFOQUINOVOSYL TRANSFERASE SQD2"/>
    <property type="match status" value="1"/>
</dbReference>
<keyword evidence="4" id="KW-1185">Reference proteome</keyword>
<dbReference type="Pfam" id="PF13439">
    <property type="entry name" value="Glyco_transf_4"/>
    <property type="match status" value="1"/>
</dbReference>
<sequence>MKILYLVHQFYPEFQSGTEKIVYNSAFMTQKNGNEVKVITYGFYPKDFFTHSENGILWKEFIYQGIPVLVFQYEEQPFDLHISLADPQSYEFAKRIILRESPDVVHVGHPMRVHQFIRAAKEQHIPILITLTDFFLICPKVILAPTKDSLCSGPEKGLACKRFCGEIDAKYIRERLIEGRNILESADVLVSPSKFLAETFLKEIDDLQIQINNHGIRYGNIASNQKIYSQTTSILFGFTGYIQYHKGVHILIKAFRGIKNSDTRLYIYGPGEETFLRQLKEIANNDDRIIFKGPFLPEQLAEIFQEIDVLVTPSIWYENYPMVLHEALASNVPVIASDLGGMSEKIKNGFNGLTFIPGDVEDLQNKLSLVINHRELINQYKENIKNNMVIPNVEQEAYWYQRVYRALGDREDLTDEKMGR</sequence>
<organism evidence="3">
    <name type="scientific">Longilinea arvoryzae</name>
    <dbReference type="NCBI Taxonomy" id="360412"/>
    <lineage>
        <taxon>Bacteria</taxon>
        <taxon>Bacillati</taxon>
        <taxon>Chloroflexota</taxon>
        <taxon>Anaerolineae</taxon>
        <taxon>Anaerolineales</taxon>
        <taxon>Anaerolineaceae</taxon>
        <taxon>Longilinea</taxon>
    </lineage>
</organism>
<dbReference type="Proteomes" id="UP000055060">
    <property type="component" value="Unassembled WGS sequence"/>
</dbReference>
<reference evidence="3" key="1">
    <citation type="submission" date="2015-07" db="EMBL/GenBank/DDBJ databases">
        <title>Draft Genome Sequences of Anaerolinea thermolimosa IMO-1, Bellilinea caldifistulae GOMI-1, Leptolinea tardivitalis YMTK-2, Levilinea saccharolytica KIBI-1,Longilinea arvoryzae KOME-1, Previously Described as Members of the Anaerolineaceae (Chloroflexi).</title>
        <authorList>
            <person name="Sekiguchi Y."/>
            <person name="Ohashi A."/>
            <person name="Matsuura N."/>
            <person name="Tourlousse M.D."/>
        </authorList>
    </citation>
    <scope>NUCLEOTIDE SEQUENCE [LARGE SCALE GENOMIC DNA]</scope>
    <source>
        <strain evidence="3">KOME-1</strain>
    </source>
</reference>
<dbReference type="AlphaFoldDB" id="A0A0S7BHA6"/>
<proteinExistence type="predicted"/>
<accession>A0A0S7BHA6</accession>
<dbReference type="InterPro" id="IPR028098">
    <property type="entry name" value="Glyco_trans_4-like_N"/>
</dbReference>
<dbReference type="PANTHER" id="PTHR45947:SF13">
    <property type="entry name" value="TRANSFERASE"/>
    <property type="match status" value="1"/>
</dbReference>
<evidence type="ECO:0000313" key="4">
    <source>
        <dbReference type="Proteomes" id="UP000055060"/>
    </source>
</evidence>
<evidence type="ECO:0000313" key="3">
    <source>
        <dbReference type="EMBL" id="GAP13955.1"/>
    </source>
</evidence>
<dbReference type="Pfam" id="PF00534">
    <property type="entry name" value="Glycos_transf_1"/>
    <property type="match status" value="1"/>
</dbReference>
<feature type="domain" description="Glycosyltransferase subfamily 4-like N-terminal" evidence="2">
    <location>
        <begin position="17"/>
        <end position="202"/>
    </location>
</feature>
<dbReference type="InterPro" id="IPR050194">
    <property type="entry name" value="Glycosyltransferase_grp1"/>
</dbReference>
<gene>
    <name evidence="3" type="ORF">LARV_01714</name>
</gene>
<dbReference type="SUPFAM" id="SSF53756">
    <property type="entry name" value="UDP-Glycosyltransferase/glycogen phosphorylase"/>
    <property type="match status" value="1"/>
</dbReference>
<dbReference type="Gene3D" id="3.40.50.2000">
    <property type="entry name" value="Glycogen Phosphorylase B"/>
    <property type="match status" value="2"/>
</dbReference>
<dbReference type="GO" id="GO:0016757">
    <property type="term" value="F:glycosyltransferase activity"/>
    <property type="evidence" value="ECO:0007669"/>
    <property type="project" value="InterPro"/>
</dbReference>
<protein>
    <submittedName>
        <fullName evidence="3">Glycosyltransferase</fullName>
    </submittedName>
</protein>
<name>A0A0S7BHA6_9CHLR</name>
<dbReference type="InterPro" id="IPR001296">
    <property type="entry name" value="Glyco_trans_1"/>
</dbReference>
<dbReference type="RefSeq" id="WP_075073250.1">
    <property type="nucleotide sequence ID" value="NZ_DF967972.1"/>
</dbReference>